<dbReference type="EMBL" id="BIXY01000004">
    <property type="protein sequence ID" value="GCF06880.1"/>
    <property type="molecule type" value="Genomic_DNA"/>
</dbReference>
<protein>
    <submittedName>
        <fullName evidence="1">Uncharacterized protein</fullName>
    </submittedName>
</protein>
<dbReference type="SUPFAM" id="SSF55729">
    <property type="entry name" value="Acyl-CoA N-acyltransferases (Nat)"/>
    <property type="match status" value="1"/>
</dbReference>
<dbReference type="AlphaFoldDB" id="A0A5A5T617"/>
<evidence type="ECO:0000313" key="1">
    <source>
        <dbReference type="EMBL" id="GCF06880.1"/>
    </source>
</evidence>
<dbReference type="Pfam" id="PF13527">
    <property type="entry name" value="Acetyltransf_9"/>
    <property type="match status" value="1"/>
</dbReference>
<dbReference type="OrthoDB" id="157327at2"/>
<accession>A0A5A5T617</accession>
<gene>
    <name evidence="1" type="ORF">KDI_04440</name>
</gene>
<dbReference type="Proteomes" id="UP000322530">
    <property type="component" value="Unassembled WGS sequence"/>
</dbReference>
<reference evidence="1 2" key="1">
    <citation type="submission" date="2019-01" db="EMBL/GenBank/DDBJ databases">
        <title>Draft genome sequence of Dictyobacter sp. Uno17.</title>
        <authorList>
            <person name="Wang C.M."/>
            <person name="Zheng Y."/>
            <person name="Sakai Y."/>
            <person name="Abe K."/>
            <person name="Yokota A."/>
            <person name="Yabe S."/>
        </authorList>
    </citation>
    <scope>NUCLEOTIDE SEQUENCE [LARGE SCALE GENOMIC DNA]</scope>
    <source>
        <strain evidence="1 2">Uno17</strain>
    </source>
</reference>
<keyword evidence="2" id="KW-1185">Reference proteome</keyword>
<comment type="caution">
    <text evidence="1">The sequence shown here is derived from an EMBL/GenBank/DDBJ whole genome shotgun (WGS) entry which is preliminary data.</text>
</comment>
<dbReference type="InterPro" id="IPR016181">
    <property type="entry name" value="Acyl_CoA_acyltransferase"/>
</dbReference>
<dbReference type="Gene3D" id="3.40.630.30">
    <property type="match status" value="2"/>
</dbReference>
<name>A0A5A5T617_9CHLR</name>
<organism evidence="1 2">
    <name type="scientific">Dictyobacter arantiisoli</name>
    <dbReference type="NCBI Taxonomy" id="2014874"/>
    <lineage>
        <taxon>Bacteria</taxon>
        <taxon>Bacillati</taxon>
        <taxon>Chloroflexota</taxon>
        <taxon>Ktedonobacteria</taxon>
        <taxon>Ktedonobacterales</taxon>
        <taxon>Dictyobacteraceae</taxon>
        <taxon>Dictyobacter</taxon>
    </lineage>
</organism>
<dbReference type="RefSeq" id="WP_149399911.1">
    <property type="nucleotide sequence ID" value="NZ_BIXY01000004.1"/>
</dbReference>
<sequence length="455" mass="52503">MSITTTTNKAAAEYRQELEDGLIIRWSTAADTENIARITGIVFREKAEDPPNKNIQKRVRMLMHGLTPVMGPDDYAIVEDPRQTDNPVVAGISLQRLDWHYDNIPIQVGRPEIVFTHPDYRNRGLIRQLFDMVHARSAAEGRLLEGITGIPYFYRQFGYEYAIELEGNREVALTSIPKLKESEHEDYTIRTAMIEDLPRIQELYHQLIQRYLVATHIPEADLRWFIEDWQKYPAYPRRFVFQVIVDATQIIRGFMLLPTLRRSPQMNVWTMATDQESNTQAMMTAILRSLQVYGQQLPTEKPDMEPVSAIRFNLGEDHPVYDALGSLARQIEPSYGWYIRVPDLPRLLQHIAPALERRLVGSVVANYSGELKLDFYRSGLHLVFEQGKLVTAENWRSTVLDYAADGGFPPLVFLKALFGYRSLAELRHMYPDVWVNNEVLFNTLFPTKPSYVLSL</sequence>
<evidence type="ECO:0000313" key="2">
    <source>
        <dbReference type="Proteomes" id="UP000322530"/>
    </source>
</evidence>
<proteinExistence type="predicted"/>